<dbReference type="EMBL" id="CP003274">
    <property type="protein sequence ID" value="AFL77343.1"/>
    <property type="molecule type" value="Genomic_DNA"/>
</dbReference>
<dbReference type="eggNOG" id="ENOG5033RI2">
    <property type="taxonomic scope" value="Bacteria"/>
</dbReference>
<feature type="signal peptide" evidence="1">
    <location>
        <begin position="1"/>
        <end position="27"/>
    </location>
</feature>
<dbReference type="STRING" id="679935.Alfi_0981"/>
<dbReference type="HOGENOM" id="CLU_303984_0_0_10"/>
<dbReference type="PROSITE" id="PS51257">
    <property type="entry name" value="PROKAR_LIPOPROTEIN"/>
    <property type="match status" value="1"/>
</dbReference>
<evidence type="ECO:0000256" key="1">
    <source>
        <dbReference type="SAM" id="SignalP"/>
    </source>
</evidence>
<feature type="chain" id="PRO_5003683647" description="DUF4906 domain-containing protein" evidence="1">
    <location>
        <begin position="28"/>
        <end position="978"/>
    </location>
</feature>
<protein>
    <recommendedName>
        <fullName evidence="4">DUF4906 domain-containing protein</fullName>
    </recommendedName>
</protein>
<name>I3YK25_ALIFI</name>
<accession>I3YK25</accession>
<dbReference type="KEGG" id="afd:Alfi_0981"/>
<gene>
    <name evidence="2" type="ordered locus">Alfi_0981</name>
</gene>
<evidence type="ECO:0008006" key="4">
    <source>
        <dbReference type="Google" id="ProtNLM"/>
    </source>
</evidence>
<organism evidence="2 3">
    <name type="scientific">Alistipes finegoldii (strain DSM 17242 / JCM 16770 / CCUG 46020 / CIP 107999 / KCTC 15236 / AHN 2437)</name>
    <dbReference type="NCBI Taxonomy" id="679935"/>
    <lineage>
        <taxon>Bacteria</taxon>
        <taxon>Pseudomonadati</taxon>
        <taxon>Bacteroidota</taxon>
        <taxon>Bacteroidia</taxon>
        <taxon>Bacteroidales</taxon>
        <taxon>Rikenellaceae</taxon>
        <taxon>Alistipes</taxon>
    </lineage>
</organism>
<evidence type="ECO:0000313" key="3">
    <source>
        <dbReference type="Proteomes" id="UP000006052"/>
    </source>
</evidence>
<evidence type="ECO:0000313" key="2">
    <source>
        <dbReference type="EMBL" id="AFL77343.1"/>
    </source>
</evidence>
<dbReference type="Proteomes" id="UP000006052">
    <property type="component" value="Chromosome"/>
</dbReference>
<keyword evidence="1" id="KW-0732">Signal</keyword>
<dbReference type="AlphaFoldDB" id="I3YK25"/>
<proteinExistence type="predicted"/>
<reference evidence="3" key="1">
    <citation type="journal article" date="2013" name="Stand. Genomic Sci.">
        <title>Complete genome sequence of the bile-resistant pigment-producing anaerobe Alistipes finegoldii type strain (AHN2437(T)).</title>
        <authorList>
            <person name="Mavromatis K."/>
            <person name="Stackebrandt E."/>
            <person name="Munk C."/>
            <person name="Lapidus A."/>
            <person name="Nolan M."/>
            <person name="Lucas S."/>
            <person name="Hammon N."/>
            <person name="Deshpande S."/>
            <person name="Cheng J.F."/>
            <person name="Tapia R."/>
            <person name="Goodwin L.A."/>
            <person name="Pitluck S."/>
            <person name="Liolios K."/>
            <person name="Pagani I."/>
            <person name="Ivanova N."/>
            <person name="Mikhailova N."/>
            <person name="Huntemann M."/>
            <person name="Pati A."/>
            <person name="Chen A."/>
            <person name="Palaniappan K."/>
            <person name="Land M."/>
            <person name="Hauser L."/>
            <person name="Rohde M."/>
            <person name="Gronow S."/>
            <person name="Goker M."/>
            <person name="Detter J.C."/>
            <person name="Bristow J."/>
            <person name="Eisen J.A."/>
            <person name="Markowitz V."/>
            <person name="Hugenholtz P."/>
            <person name="Kyrpides N.C."/>
            <person name="Klenk H.P."/>
            <person name="Woyke T."/>
        </authorList>
    </citation>
    <scope>NUCLEOTIDE SEQUENCE</scope>
    <source>
        <strain evidence="3">DSM 17242 / JCM 16770 / AHN 2437 / CCUG 46020 / CIP 107999</strain>
    </source>
</reference>
<dbReference type="PATRIC" id="fig|679935.3.peg.909"/>
<sequence>MQNRMKYRFGGRLGKFLAGLLVSAAVAGCVRDDTDPLAGPDAGSSGELRIAFSIDGMEAVTRAVATDPHERNLKDVHVLFFTQDGNYITYQHANVSAGSSYVSFPIPKGLTAGESYRTLVIGNAHDHVPTGYSTFDAYLNQTAASGSYQTIRQDLYAVVNSVHLEGSGASGSIVLPMWGEVQDGLGNESDLSFSGNAQSGYTFSGTLRFWRSVCRLDLRHDAAKDLIIEKVKLVHFRKGGYYFHNDVPWAPASGEELGGINDGKWITVGTPADLTDGSKRQEVRAQIYAFPNMVPVVVQNDKATTYLMIAGYYQDGTVNTASNPKQKLTYYRFNMAENGRSQLLRRNHFYRGIINRVSGPGASSESEAEDASAPLLDYTVSDSWKDDDNTTVTDERGNFLTISRAMVSFAGEKDLSETVKVQVKEGLTWKVEWIQNAADAPDYAKFTYVRSNDNGSFSIRTKEDNATEFLRKARLAVKATGGTVNPSSPLTAVIDVMQLSSKDEVKVLMVDNQIGTVQYRAPGSGGTLRMQVQTGSKRSQWTVADVDNSCSNIGVTWTASGANGGMLEVDVPTNISAGERTFTLKVSRMNYTGTLDAETPPVTLTFVQPKSDYLLTVTPSVPEGQDGLVINGFDPTVTTVKSGISVQKKFIVNLADPTNYQYSVESDFNKDYDLFLSKDRADNSTITAGWTANGTCLNKLTGLQNGESFYVNVFRTGPGDPTIRGTITIKAEPKSADKGQPQTLSITISIKTSCIVNDVLIKDGANYLLVADRNVGTPMRIANGGNNFTYAKYFTNDLKMDITGAGKQNDNKDWKGEYYPWSDAGGKIGAGTANFVEKYWLIGDDADGSTNMDEDGKFSPWYKTADKSKWVVPTQAHLNLVSTKLIFSKQRAFLVSETRDKVSGDYIGCYFPLAGYGGIPASVNGYYWSATTNSSSTAFYMSVTPTGSSVTNYAKTNLYSVRCVRSVSADEFNSATTR</sequence>